<keyword evidence="11" id="KW-0133">Cell shape</keyword>
<dbReference type="Gene3D" id="3.40.710.10">
    <property type="entry name" value="DD-peptidase/beta-lactamase superfamily"/>
    <property type="match status" value="1"/>
</dbReference>
<dbReference type="Pfam" id="PF14814">
    <property type="entry name" value="UB2H"/>
    <property type="match status" value="1"/>
</dbReference>
<dbReference type="InterPro" id="IPR036950">
    <property type="entry name" value="PBP_transglycosylase"/>
</dbReference>
<dbReference type="InterPro" id="IPR001264">
    <property type="entry name" value="Glyco_trans_51"/>
</dbReference>
<keyword evidence="8" id="KW-0328">Glycosyltransferase</keyword>
<dbReference type="PATRIC" id="fig|1003181.4.peg.179"/>
<dbReference type="GO" id="GO:0008955">
    <property type="term" value="F:peptidoglycan glycosyltransferase activity"/>
    <property type="evidence" value="ECO:0007669"/>
    <property type="project" value="UniProtKB-EC"/>
</dbReference>
<dbReference type="Gene3D" id="1.10.3810.10">
    <property type="entry name" value="Biosynthetic peptidoglycan transglycosylase-like"/>
    <property type="match status" value="1"/>
</dbReference>
<dbReference type="InterPro" id="IPR028166">
    <property type="entry name" value="UB2H"/>
</dbReference>
<evidence type="ECO:0000256" key="12">
    <source>
        <dbReference type="ARBA" id="ARBA00022984"/>
    </source>
</evidence>
<dbReference type="SUPFAM" id="SSF56601">
    <property type="entry name" value="beta-lactamase/transpeptidase-like"/>
    <property type="match status" value="1"/>
</dbReference>
<dbReference type="PANTHER" id="PTHR32282:SF11">
    <property type="entry name" value="PENICILLIN-BINDING PROTEIN 1B"/>
    <property type="match status" value="1"/>
</dbReference>
<dbReference type="AlphaFoldDB" id="A0A176S7J1"/>
<dbReference type="Gene3D" id="3.30.2060.10">
    <property type="entry name" value="Penicillin-binding protein 1b domain"/>
    <property type="match status" value="1"/>
</dbReference>
<keyword evidence="12" id="KW-0573">Peptidoglycan synthesis</keyword>
<evidence type="ECO:0000259" key="19">
    <source>
        <dbReference type="Pfam" id="PF14814"/>
    </source>
</evidence>
<evidence type="ECO:0000256" key="16">
    <source>
        <dbReference type="ARBA" id="ARBA00034000"/>
    </source>
</evidence>
<keyword evidence="13" id="KW-0472">Membrane</keyword>
<keyword evidence="6" id="KW-0121">Carboxypeptidase</keyword>
<reference evidence="20 21" key="1">
    <citation type="submission" date="2016-05" db="EMBL/GenBank/DDBJ databases">
        <title>Single-cell genome of chain-forming Candidatus Thiomargarita nelsonii and comparison to other large sulfur-oxidizing bacteria.</title>
        <authorList>
            <person name="Winkel M."/>
            <person name="Salman V."/>
            <person name="Woyke T."/>
            <person name="Schulz-Vogt H."/>
            <person name="Richter M."/>
            <person name="Flood B."/>
            <person name="Bailey J."/>
            <person name="Amann R."/>
            <person name="Mussmann M."/>
        </authorList>
    </citation>
    <scope>NUCLEOTIDE SEQUENCE [LARGE SCALE GENOMIC DNA]</scope>
    <source>
        <strain evidence="20 21">THI036</strain>
    </source>
</reference>
<keyword evidence="15" id="KW-0961">Cell wall biogenesis/degradation</keyword>
<dbReference type="Proteomes" id="UP000076962">
    <property type="component" value="Unassembled WGS sequence"/>
</dbReference>
<dbReference type="GO" id="GO:0071555">
    <property type="term" value="P:cell wall organization"/>
    <property type="evidence" value="ECO:0007669"/>
    <property type="project" value="UniProtKB-KW"/>
</dbReference>
<evidence type="ECO:0000256" key="14">
    <source>
        <dbReference type="ARBA" id="ARBA00023268"/>
    </source>
</evidence>
<dbReference type="GO" id="GO:0005886">
    <property type="term" value="C:plasma membrane"/>
    <property type="evidence" value="ECO:0007669"/>
    <property type="project" value="UniProtKB-SubCell"/>
</dbReference>
<dbReference type="InterPro" id="IPR023346">
    <property type="entry name" value="Lysozyme-like_dom_sf"/>
</dbReference>
<comment type="catalytic activity">
    <reaction evidence="16">
        <text>Preferential cleavage: (Ac)2-L-Lys-D-Ala-|-D-Ala. Also transpeptidation of peptidyl-alanyl moieties that are N-acyl substituents of D-alanine.</text>
        <dbReference type="EC" id="3.4.16.4"/>
    </reaction>
</comment>
<evidence type="ECO:0000256" key="11">
    <source>
        <dbReference type="ARBA" id="ARBA00022960"/>
    </source>
</evidence>
<evidence type="ECO:0000256" key="3">
    <source>
        <dbReference type="ARBA" id="ARBA00007090"/>
    </source>
</evidence>
<evidence type="ECO:0000313" key="21">
    <source>
        <dbReference type="Proteomes" id="UP000076962"/>
    </source>
</evidence>
<accession>A0A176S7J1</accession>
<evidence type="ECO:0000256" key="8">
    <source>
        <dbReference type="ARBA" id="ARBA00022676"/>
    </source>
</evidence>
<dbReference type="SUPFAM" id="SSF53955">
    <property type="entry name" value="Lysozyme-like"/>
    <property type="match status" value="1"/>
</dbReference>
<dbReference type="Pfam" id="PF00912">
    <property type="entry name" value="Transgly"/>
    <property type="match status" value="1"/>
</dbReference>
<evidence type="ECO:0000256" key="5">
    <source>
        <dbReference type="ARBA" id="ARBA00022475"/>
    </source>
</evidence>
<protein>
    <submittedName>
        <fullName evidence="20">Penicillin-binding protein 1B</fullName>
    </submittedName>
</protein>
<dbReference type="GO" id="GO:0009252">
    <property type="term" value="P:peptidoglycan biosynthetic process"/>
    <property type="evidence" value="ECO:0007669"/>
    <property type="project" value="UniProtKB-KW"/>
</dbReference>
<evidence type="ECO:0000256" key="4">
    <source>
        <dbReference type="ARBA" id="ARBA00007739"/>
    </source>
</evidence>
<comment type="pathway">
    <text evidence="2">Cell wall biogenesis; peptidoglycan biosynthesis.</text>
</comment>
<organism evidence="20 21">
    <name type="scientific">Candidatus Thiomargarita nelsonii</name>
    <dbReference type="NCBI Taxonomy" id="1003181"/>
    <lineage>
        <taxon>Bacteria</taxon>
        <taxon>Pseudomonadati</taxon>
        <taxon>Pseudomonadota</taxon>
        <taxon>Gammaproteobacteria</taxon>
        <taxon>Thiotrichales</taxon>
        <taxon>Thiotrichaceae</taxon>
        <taxon>Thiomargarita</taxon>
    </lineage>
</organism>
<evidence type="ECO:0000256" key="9">
    <source>
        <dbReference type="ARBA" id="ARBA00022679"/>
    </source>
</evidence>
<dbReference type="InterPro" id="IPR012338">
    <property type="entry name" value="Beta-lactam/transpept-like"/>
</dbReference>
<keyword evidence="14" id="KW-0511">Multifunctional enzyme</keyword>
<comment type="subcellular location">
    <subcellularLocation>
        <location evidence="1">Cell membrane</location>
    </subcellularLocation>
</comment>
<proteinExistence type="inferred from homology"/>
<evidence type="ECO:0000256" key="13">
    <source>
        <dbReference type="ARBA" id="ARBA00023136"/>
    </source>
</evidence>
<evidence type="ECO:0000256" key="6">
    <source>
        <dbReference type="ARBA" id="ARBA00022645"/>
    </source>
</evidence>
<dbReference type="PANTHER" id="PTHR32282">
    <property type="entry name" value="BINDING PROTEIN TRANSPEPTIDASE, PUTATIVE-RELATED"/>
    <property type="match status" value="1"/>
</dbReference>
<evidence type="ECO:0000256" key="1">
    <source>
        <dbReference type="ARBA" id="ARBA00004236"/>
    </source>
</evidence>
<comment type="catalytic activity">
    <reaction evidence="17">
        <text>[GlcNAc-(1-&gt;4)-Mur2Ac(oyl-L-Ala-gamma-D-Glu-L-Lys-D-Ala-D-Ala)](n)-di-trans,octa-cis-undecaprenyl diphosphate + beta-D-GlcNAc-(1-&gt;4)-Mur2Ac(oyl-L-Ala-gamma-D-Glu-L-Lys-D-Ala-D-Ala)-di-trans,octa-cis-undecaprenyl diphosphate = [GlcNAc-(1-&gt;4)-Mur2Ac(oyl-L-Ala-gamma-D-Glu-L-Lys-D-Ala-D-Ala)](n+1)-di-trans,octa-cis-undecaprenyl diphosphate + di-trans,octa-cis-undecaprenyl diphosphate + H(+)</text>
        <dbReference type="Rhea" id="RHEA:23708"/>
        <dbReference type="Rhea" id="RHEA-COMP:9602"/>
        <dbReference type="Rhea" id="RHEA-COMP:9603"/>
        <dbReference type="ChEBI" id="CHEBI:15378"/>
        <dbReference type="ChEBI" id="CHEBI:58405"/>
        <dbReference type="ChEBI" id="CHEBI:60033"/>
        <dbReference type="ChEBI" id="CHEBI:78435"/>
        <dbReference type="EC" id="2.4.99.28"/>
    </reaction>
</comment>
<name>A0A176S7J1_9GAMM</name>
<evidence type="ECO:0000313" key="20">
    <source>
        <dbReference type="EMBL" id="OAD24043.1"/>
    </source>
</evidence>
<dbReference type="InterPro" id="IPR050396">
    <property type="entry name" value="Glycosyltr_51/Transpeptidase"/>
</dbReference>
<comment type="similarity">
    <text evidence="3">In the C-terminal section; belongs to the transpeptidase family.</text>
</comment>
<dbReference type="GO" id="GO:0030288">
    <property type="term" value="C:outer membrane-bounded periplasmic space"/>
    <property type="evidence" value="ECO:0007669"/>
    <property type="project" value="TreeGrafter"/>
</dbReference>
<dbReference type="GO" id="GO:0009002">
    <property type="term" value="F:serine-type D-Ala-D-Ala carboxypeptidase activity"/>
    <property type="evidence" value="ECO:0007669"/>
    <property type="project" value="UniProtKB-EC"/>
</dbReference>
<evidence type="ECO:0000256" key="2">
    <source>
        <dbReference type="ARBA" id="ARBA00004752"/>
    </source>
</evidence>
<keyword evidence="9" id="KW-0808">Transferase</keyword>
<evidence type="ECO:0000256" key="10">
    <source>
        <dbReference type="ARBA" id="ARBA00022801"/>
    </source>
</evidence>
<keyword evidence="5" id="KW-1003">Cell membrane</keyword>
<dbReference type="InterPro" id="IPR036034">
    <property type="entry name" value="PDZ_sf"/>
</dbReference>
<keyword evidence="21" id="KW-1185">Reference proteome</keyword>
<dbReference type="GO" id="GO:0006508">
    <property type="term" value="P:proteolysis"/>
    <property type="evidence" value="ECO:0007669"/>
    <property type="project" value="UniProtKB-KW"/>
</dbReference>
<sequence>MIEELKALGYQKNSSPKAPGQYHYNDNEFLITTRGFEFWDLPEPSRTVQVGFSDDKVISLKESHPDRPLALLRLEPQLIGKIYPSHNEDRILVRLDEVPDALSHALVAMEDRQFSEHWGISIRGLVRAFVANFRAGKRVQGGSTLTQQLVKNFYLSSERTFKRKINEAIMALLLEWHYSKNEILEVYMNEVYLGQAGKRAIHGMGLAAQFFFNRPLKELELPQFALLVTLVRGASLYNPRKHPERAKKRRNLVLDVMLSTGKISKEEAKAAKEAPLGLEKNTGILFPAFFELVRRQLNEYYKKKDLDLHSQGLQIVTTLDPVIQKAAEKAMVEGLEKLEKKHRDAQDLQGAMIVVGSQNGEVLAMVNGKTTHSIGFNRPLDAERQIGSLVKPAIYLAATAVRNRIGLLRIGERVKITVIRKGRTRHLDVVIADSKRVEGSEISVYLEGAVFKDSSDGIEVYKVTRNSNAWQIGLRRGDRLVGLNRKEITNLDEFKQRFSWYKTPRSIQILRDGKISSIWLEK</sequence>
<gene>
    <name evidence="20" type="ORF">THIOM_000108</name>
</gene>
<feature type="domain" description="Bifunctional transglycosylase second" evidence="19">
    <location>
        <begin position="1"/>
        <end position="74"/>
    </location>
</feature>
<comment type="caution">
    <text evidence="20">The sequence shown here is derived from an EMBL/GenBank/DDBJ whole genome shotgun (WGS) entry which is preliminary data.</text>
</comment>
<keyword evidence="10" id="KW-0378">Hydrolase</keyword>
<dbReference type="EMBL" id="LUTY01000035">
    <property type="protein sequence ID" value="OAD24043.1"/>
    <property type="molecule type" value="Genomic_DNA"/>
</dbReference>
<feature type="domain" description="Glycosyl transferase family 51" evidence="18">
    <location>
        <begin position="78"/>
        <end position="257"/>
    </location>
</feature>
<evidence type="ECO:0000256" key="7">
    <source>
        <dbReference type="ARBA" id="ARBA00022670"/>
    </source>
</evidence>
<keyword evidence="7" id="KW-0645">Protease</keyword>
<evidence type="ECO:0000259" key="18">
    <source>
        <dbReference type="Pfam" id="PF00912"/>
    </source>
</evidence>
<dbReference type="Gene3D" id="2.30.42.10">
    <property type="match status" value="1"/>
</dbReference>
<dbReference type="GO" id="GO:0008360">
    <property type="term" value="P:regulation of cell shape"/>
    <property type="evidence" value="ECO:0007669"/>
    <property type="project" value="UniProtKB-KW"/>
</dbReference>
<evidence type="ECO:0000256" key="17">
    <source>
        <dbReference type="ARBA" id="ARBA00049902"/>
    </source>
</evidence>
<evidence type="ECO:0000256" key="15">
    <source>
        <dbReference type="ARBA" id="ARBA00023316"/>
    </source>
</evidence>
<dbReference type="FunFam" id="1.10.3810.10:FF:000001">
    <property type="entry name" value="Penicillin-binding protein 1A"/>
    <property type="match status" value="1"/>
</dbReference>
<comment type="similarity">
    <text evidence="4">In the N-terminal section; belongs to the glycosyltransferase 51 family.</text>
</comment>
<dbReference type="SUPFAM" id="SSF50156">
    <property type="entry name" value="PDZ domain-like"/>
    <property type="match status" value="1"/>
</dbReference>